<gene>
    <name evidence="2" type="primary">mgh_2</name>
    <name evidence="2" type="ORF">SAMEA104305318_03863</name>
</gene>
<name>A0A333BFA0_ACIBA</name>
<protein>
    <submittedName>
        <fullName evidence="2">3-methylglutaconyl-CoA hydratase</fullName>
        <ecNumber evidence="2">4.2.1.17</ecNumber>
        <ecNumber evidence="2">4.2.1.18</ecNumber>
    </submittedName>
</protein>
<dbReference type="Gene3D" id="3.90.226.10">
    <property type="entry name" value="2-enoyl-CoA Hydratase, Chain A, domain 1"/>
    <property type="match status" value="1"/>
</dbReference>
<accession>A0A333BFA0</accession>
<organism evidence="2 3">
    <name type="scientific">Acinetobacter baumannii</name>
    <dbReference type="NCBI Taxonomy" id="470"/>
    <lineage>
        <taxon>Bacteria</taxon>
        <taxon>Pseudomonadati</taxon>
        <taxon>Pseudomonadota</taxon>
        <taxon>Gammaproteobacteria</taxon>
        <taxon>Moraxellales</taxon>
        <taxon>Moraxellaceae</taxon>
        <taxon>Acinetobacter</taxon>
        <taxon>Acinetobacter calcoaceticus/baumannii complex</taxon>
    </lineage>
</organism>
<dbReference type="Gene3D" id="1.10.12.10">
    <property type="entry name" value="Lyase 2-enoyl-coa Hydratase, Chain A, domain 2"/>
    <property type="match status" value="1"/>
</dbReference>
<evidence type="ECO:0000256" key="1">
    <source>
        <dbReference type="ARBA" id="ARBA00005254"/>
    </source>
</evidence>
<dbReference type="GO" id="GO:0004300">
    <property type="term" value="F:enoyl-CoA hydratase activity"/>
    <property type="evidence" value="ECO:0007669"/>
    <property type="project" value="UniProtKB-EC"/>
</dbReference>
<reference evidence="2 3" key="1">
    <citation type="submission" date="2018-07" db="EMBL/GenBank/DDBJ databases">
        <authorList>
            <consortium name="Pathogen Informatics"/>
        </authorList>
    </citation>
    <scope>NUCLEOTIDE SEQUENCE [LARGE SCALE GENOMIC DNA]</scope>
    <source>
        <strain evidence="2 3">4300STDY7045823</strain>
    </source>
</reference>
<dbReference type="Proteomes" id="UP000252694">
    <property type="component" value="Unassembled WGS sequence"/>
</dbReference>
<dbReference type="SUPFAM" id="SSF52096">
    <property type="entry name" value="ClpP/crotonase"/>
    <property type="match status" value="1"/>
</dbReference>
<dbReference type="GO" id="GO:0008300">
    <property type="term" value="P:isoprenoid catabolic process"/>
    <property type="evidence" value="ECO:0007669"/>
    <property type="project" value="TreeGrafter"/>
</dbReference>
<dbReference type="PANTHER" id="PTHR42964:SF1">
    <property type="entry name" value="POLYKETIDE BIOSYNTHESIS ENOYL-COA HYDRATASE PKSH-RELATED"/>
    <property type="match status" value="1"/>
</dbReference>
<dbReference type="InterPro" id="IPR051683">
    <property type="entry name" value="Enoyl-CoA_Hydratase/Isomerase"/>
</dbReference>
<keyword evidence="2" id="KW-0456">Lyase</keyword>
<dbReference type="InterPro" id="IPR014748">
    <property type="entry name" value="Enoyl-CoA_hydra_C"/>
</dbReference>
<dbReference type="PANTHER" id="PTHR42964">
    <property type="entry name" value="ENOYL-COA HYDRATASE"/>
    <property type="match status" value="1"/>
</dbReference>
<proteinExistence type="inferred from homology"/>
<sequence length="263" mass="28990">MSITIYTDLEVDSLGVATLWLNRPEKFNALNAEFIAELSAKFKAINDEAGIRLFVLKARGKNFCAGADIEWMKASANLNYDENLADAKDLADMLWNLNQIKVPTLAVVHGAAYGGGVGLIACCDLAIAIDNSRICLSEANIGLIPATIGPYVQQTIGYKNSLYYSMTAEVIDAQTAEKIGLVQKVFSADEADIAVKQFIQNFLKKGPKAQQACKELFNKVYSSDFNADLKRYTEEMIAIRRTSDEGQNGLQAFLEKKKPNWVN</sequence>
<dbReference type="AlphaFoldDB" id="A0A333BFA0"/>
<dbReference type="InterPro" id="IPR029045">
    <property type="entry name" value="ClpP/crotonase-like_dom_sf"/>
</dbReference>
<dbReference type="EC" id="4.2.1.18" evidence="2"/>
<dbReference type="GO" id="GO:0004490">
    <property type="term" value="F:methylglutaconyl-CoA hydratase activity"/>
    <property type="evidence" value="ECO:0007669"/>
    <property type="project" value="UniProtKB-EC"/>
</dbReference>
<evidence type="ECO:0000313" key="3">
    <source>
        <dbReference type="Proteomes" id="UP000252694"/>
    </source>
</evidence>
<dbReference type="EMBL" id="UFMQ01000034">
    <property type="protein sequence ID" value="SST32235.1"/>
    <property type="molecule type" value="Genomic_DNA"/>
</dbReference>
<dbReference type="EC" id="4.2.1.17" evidence="2"/>
<comment type="similarity">
    <text evidence="1">Belongs to the enoyl-CoA hydratase/isomerase family.</text>
</comment>
<dbReference type="Pfam" id="PF00378">
    <property type="entry name" value="ECH_1"/>
    <property type="match status" value="1"/>
</dbReference>
<evidence type="ECO:0000313" key="2">
    <source>
        <dbReference type="EMBL" id="SST32235.1"/>
    </source>
</evidence>
<dbReference type="RefSeq" id="WP_050590042.1">
    <property type="nucleotide sequence ID" value="NZ_CAUZCD010000050.1"/>
</dbReference>
<dbReference type="CDD" id="cd06558">
    <property type="entry name" value="crotonase-like"/>
    <property type="match status" value="1"/>
</dbReference>
<dbReference type="InterPro" id="IPR001753">
    <property type="entry name" value="Enoyl-CoA_hydra/iso"/>
</dbReference>